<dbReference type="GO" id="GO:0051205">
    <property type="term" value="P:protein insertion into membrane"/>
    <property type="evidence" value="ECO:0007669"/>
    <property type="project" value="UniProtKB-UniRule"/>
</dbReference>
<evidence type="ECO:0000256" key="6">
    <source>
        <dbReference type="ARBA" id="ARBA00023136"/>
    </source>
</evidence>
<dbReference type="PROSITE" id="PS51779">
    <property type="entry name" value="POTRA"/>
    <property type="match status" value="5"/>
</dbReference>
<dbReference type="InterPro" id="IPR034746">
    <property type="entry name" value="POTRA"/>
</dbReference>
<feature type="domain" description="POTRA" evidence="10">
    <location>
        <begin position="174"/>
        <end position="262"/>
    </location>
</feature>
<keyword evidence="12" id="KW-1185">Reference proteome</keyword>
<dbReference type="PIRSF" id="PIRSF006076">
    <property type="entry name" value="OM_assembly_OMP85"/>
    <property type="match status" value="1"/>
</dbReference>
<feature type="domain" description="POTRA" evidence="10">
    <location>
        <begin position="265"/>
        <end position="343"/>
    </location>
</feature>
<keyword evidence="4 8" id="KW-0732">Signal</keyword>
<evidence type="ECO:0000256" key="4">
    <source>
        <dbReference type="ARBA" id="ARBA00022729"/>
    </source>
</evidence>
<dbReference type="HAMAP" id="MF_01430">
    <property type="entry name" value="OM_assembly_BamA"/>
    <property type="match status" value="1"/>
</dbReference>
<dbReference type="InterPro" id="IPR039910">
    <property type="entry name" value="D15-like"/>
</dbReference>
<feature type="signal peptide" evidence="8">
    <location>
        <begin position="1"/>
        <end position="19"/>
    </location>
</feature>
<evidence type="ECO:0000313" key="12">
    <source>
        <dbReference type="Proteomes" id="UP000502260"/>
    </source>
</evidence>
<comment type="subunit">
    <text evidence="8">Part of the Bam complex.</text>
</comment>
<name>A0A6F8VAS0_9PROT</name>
<dbReference type="AlphaFoldDB" id="A0A6F8VAS0"/>
<organism evidence="11 12">
    <name type="scientific">Sulfurimicrobium lacus</name>
    <dbReference type="NCBI Taxonomy" id="2715678"/>
    <lineage>
        <taxon>Bacteria</taxon>
        <taxon>Pseudomonadati</taxon>
        <taxon>Pseudomonadota</taxon>
        <taxon>Betaproteobacteria</taxon>
        <taxon>Nitrosomonadales</taxon>
        <taxon>Sulfuricellaceae</taxon>
        <taxon>Sulfurimicrobium</taxon>
    </lineage>
</organism>
<keyword evidence="5 8" id="KW-0677">Repeat</keyword>
<evidence type="ECO:0000256" key="5">
    <source>
        <dbReference type="ARBA" id="ARBA00022737"/>
    </source>
</evidence>
<dbReference type="EMBL" id="AP022853">
    <property type="protein sequence ID" value="BCB26207.1"/>
    <property type="molecule type" value="Genomic_DNA"/>
</dbReference>
<dbReference type="InterPro" id="IPR023707">
    <property type="entry name" value="OM_assembly_BamA"/>
</dbReference>
<dbReference type="InterPro" id="IPR000184">
    <property type="entry name" value="Bac_surfAg_D15"/>
</dbReference>
<dbReference type="FunFam" id="3.10.20.310:FF:000001">
    <property type="entry name" value="Outer membrane protein assembly factor BamA"/>
    <property type="match status" value="1"/>
</dbReference>
<feature type="chain" id="PRO_5026404651" description="Outer membrane protein assembly factor BamA" evidence="8">
    <location>
        <begin position="20"/>
        <end position="764"/>
    </location>
</feature>
<evidence type="ECO:0000256" key="7">
    <source>
        <dbReference type="ARBA" id="ARBA00023237"/>
    </source>
</evidence>
<dbReference type="KEGG" id="slac:SKTS_10930"/>
<keyword evidence="6 8" id="KW-0472">Membrane</keyword>
<evidence type="ECO:0000256" key="3">
    <source>
        <dbReference type="ARBA" id="ARBA00022692"/>
    </source>
</evidence>
<reference evidence="12" key="1">
    <citation type="submission" date="2020-03" db="EMBL/GenBank/DDBJ databases">
        <title>Complete genome sequence of sulfur-oxidizing bacterium skT11.</title>
        <authorList>
            <person name="Kanda M."/>
            <person name="Kojima H."/>
            <person name="Fukui M."/>
        </authorList>
    </citation>
    <scope>NUCLEOTIDE SEQUENCE [LARGE SCALE GENOMIC DNA]</scope>
    <source>
        <strain evidence="12">skT11</strain>
    </source>
</reference>
<dbReference type="InterPro" id="IPR010827">
    <property type="entry name" value="BamA/TamA_POTRA"/>
</dbReference>
<comment type="function">
    <text evidence="8">Part of the outer membrane protein assembly complex, which is involved in assembly and insertion of beta-barrel proteins into the outer membrane.</text>
</comment>
<dbReference type="GO" id="GO:1990063">
    <property type="term" value="C:Bam protein complex"/>
    <property type="evidence" value="ECO:0007669"/>
    <property type="project" value="TreeGrafter"/>
</dbReference>
<dbReference type="Gene3D" id="3.10.20.310">
    <property type="entry name" value="membrane protein fhac"/>
    <property type="match status" value="5"/>
</dbReference>
<feature type="domain" description="POTRA" evidence="10">
    <location>
        <begin position="91"/>
        <end position="171"/>
    </location>
</feature>
<comment type="subcellular location">
    <subcellularLocation>
        <location evidence="8">Cell outer membrane</location>
    </subcellularLocation>
    <subcellularLocation>
        <location evidence="1">Membrane</location>
    </subcellularLocation>
</comment>
<comment type="similarity">
    <text evidence="8">Belongs to the BamA family.</text>
</comment>
<accession>A0A6F8VAS0</accession>
<keyword evidence="7 8" id="KW-0998">Cell outer membrane</keyword>
<dbReference type="PANTHER" id="PTHR12815">
    <property type="entry name" value="SORTING AND ASSEMBLY MACHINERY SAMM50 PROTEIN FAMILY MEMBER"/>
    <property type="match status" value="1"/>
</dbReference>
<evidence type="ECO:0000313" key="11">
    <source>
        <dbReference type="EMBL" id="BCB26207.1"/>
    </source>
</evidence>
<dbReference type="Pfam" id="PF01103">
    <property type="entry name" value="Omp85"/>
    <property type="match status" value="1"/>
</dbReference>
<dbReference type="Pfam" id="PF07244">
    <property type="entry name" value="POTRA"/>
    <property type="match status" value="5"/>
</dbReference>
<dbReference type="Gene3D" id="2.40.160.50">
    <property type="entry name" value="membrane protein fhac: a member of the omp85/tpsb transporter family"/>
    <property type="match status" value="1"/>
</dbReference>
<dbReference type="PANTHER" id="PTHR12815:SF23">
    <property type="entry name" value="OUTER MEMBRANE PROTEIN ASSEMBLY FACTOR BAMA"/>
    <property type="match status" value="1"/>
</dbReference>
<dbReference type="FunFam" id="3.10.20.310:FF:000002">
    <property type="entry name" value="Outer membrane protein assembly factor BamA"/>
    <property type="match status" value="1"/>
</dbReference>
<keyword evidence="2 8" id="KW-1134">Transmembrane beta strand</keyword>
<dbReference type="GO" id="GO:0043165">
    <property type="term" value="P:Gram-negative-bacterium-type cell outer membrane assembly"/>
    <property type="evidence" value="ECO:0007669"/>
    <property type="project" value="UniProtKB-UniRule"/>
</dbReference>
<keyword evidence="3 8" id="KW-0812">Transmembrane</keyword>
<gene>
    <name evidence="8 11" type="primary">bamA</name>
    <name evidence="11" type="ORF">SKTS_10930</name>
</gene>
<protein>
    <recommendedName>
        <fullName evidence="8 9">Outer membrane protein assembly factor BamA</fullName>
    </recommendedName>
</protein>
<feature type="domain" description="POTRA" evidence="10">
    <location>
        <begin position="346"/>
        <end position="420"/>
    </location>
</feature>
<evidence type="ECO:0000256" key="1">
    <source>
        <dbReference type="ARBA" id="ARBA00004370"/>
    </source>
</evidence>
<proteinExistence type="inferred from homology"/>
<feature type="domain" description="POTRA" evidence="10">
    <location>
        <begin position="23"/>
        <end position="90"/>
    </location>
</feature>
<sequence length="764" mass="83882" precursor="true">MKKLIPFLISSLYATTALALDPFVVKDIRVEGIQRTEAGTVFSYLPVKVGETLDDEKAAAAVKALYATGFFKDVRLETENGVLVVTVQERPAIAQVDVSGAKEFTKEQLKDGLKAAGLSESKIFDKALLDRAEQELKRQYFSRGKYAVTITTTVTPLERNRVGINFDISEGEVAKIKQINIVGNQAMSEKDLLSQLVLSTSGWMTWYSKNDQYSKQKLAADLESLRSYYLNSGYLEFNIESTQVSISPDKQGIYITINLHEGPKYTISDVKLAGEMLLPEEELRKLVKVKPGDTFSREKLNESSKAISDRLGNDGYAFANVNAVPEIDKEKSTVAFTFFLDPGRRVYVRRINVAGNTKTRDEVLRREMRQAEGAWYAADKINRSRERLQRLGYFTDVNVETPAVPGTTDQVDLNYSVTEKPTGSIMAGAGFSSSEGLILSGSISQQNVFGSGNFVSAQINSGSVNKVYSLSFTDPYFTDDGVSRGFDVYKRTVNTTSLNTISTYSTSTLGGGIRFGIPLNEKDSVSLGLALEKTDISLTDSASLPLKNYVAQFGNSASTARADLGWARDSRDSLTYPTAGGLQRIFGEVGLPGMDIQYYKLSYQQQYLRTFAKNYTLLLNGEAGIAAGLGNKPLPFFKNFYAGGITSVRGYRTSSLGPQDVDGNSLGGSKRLVGSAELMFPFPGLTTDKSVRLGVFVDGGAVFGPDDYQGRYSKVNFTDMRFSSGVSISWFSPIGPLKFSLAKPLNKKEGDHTESFQFQMGTMF</sequence>
<evidence type="ECO:0000259" key="10">
    <source>
        <dbReference type="PROSITE" id="PS51779"/>
    </source>
</evidence>
<dbReference type="RefSeq" id="WP_173061512.1">
    <property type="nucleotide sequence ID" value="NZ_AP022853.1"/>
</dbReference>
<evidence type="ECO:0000256" key="8">
    <source>
        <dbReference type="HAMAP-Rule" id="MF_01430"/>
    </source>
</evidence>
<dbReference type="Proteomes" id="UP000502260">
    <property type="component" value="Chromosome"/>
</dbReference>
<evidence type="ECO:0000256" key="9">
    <source>
        <dbReference type="NCBIfam" id="TIGR03303"/>
    </source>
</evidence>
<dbReference type="NCBIfam" id="TIGR03303">
    <property type="entry name" value="OM_YaeT"/>
    <property type="match status" value="1"/>
</dbReference>
<evidence type="ECO:0000256" key="2">
    <source>
        <dbReference type="ARBA" id="ARBA00022452"/>
    </source>
</evidence>